<dbReference type="InterPro" id="IPR017451">
    <property type="entry name" value="F-box-assoc_interact_dom"/>
</dbReference>
<accession>A0ABD1INV3</accession>
<dbReference type="Pfam" id="PF07734">
    <property type="entry name" value="FBA_1"/>
    <property type="match status" value="1"/>
</dbReference>
<name>A0ABD1INV3_SALDI</name>
<dbReference type="PANTHER" id="PTHR35546:SF25">
    <property type="entry name" value="F-BOX DOMAIN-CONTAINING PROTEIN"/>
    <property type="match status" value="1"/>
</dbReference>
<proteinExistence type="predicted"/>
<keyword evidence="4" id="KW-1185">Reference proteome</keyword>
<reference evidence="3 4" key="1">
    <citation type="submission" date="2024-06" db="EMBL/GenBank/DDBJ databases">
        <title>A chromosome level genome sequence of Diviner's sage (Salvia divinorum).</title>
        <authorList>
            <person name="Ford S.A."/>
            <person name="Ro D.-K."/>
            <person name="Ness R.W."/>
            <person name="Phillips M.A."/>
        </authorList>
    </citation>
    <scope>NUCLEOTIDE SEQUENCE [LARGE SCALE GENOMIC DNA]</scope>
    <source>
        <strain evidence="3">SAF-2024a</strain>
        <tissue evidence="3">Leaf</tissue>
    </source>
</reference>
<protein>
    <submittedName>
        <fullName evidence="3">F-box protein-like protein</fullName>
    </submittedName>
</protein>
<organism evidence="3 4">
    <name type="scientific">Salvia divinorum</name>
    <name type="common">Maria pastora</name>
    <name type="synonym">Diviner's sage</name>
    <dbReference type="NCBI Taxonomy" id="28513"/>
    <lineage>
        <taxon>Eukaryota</taxon>
        <taxon>Viridiplantae</taxon>
        <taxon>Streptophyta</taxon>
        <taxon>Embryophyta</taxon>
        <taxon>Tracheophyta</taxon>
        <taxon>Spermatophyta</taxon>
        <taxon>Magnoliopsida</taxon>
        <taxon>eudicotyledons</taxon>
        <taxon>Gunneridae</taxon>
        <taxon>Pentapetalae</taxon>
        <taxon>asterids</taxon>
        <taxon>lamiids</taxon>
        <taxon>Lamiales</taxon>
        <taxon>Lamiaceae</taxon>
        <taxon>Nepetoideae</taxon>
        <taxon>Mentheae</taxon>
        <taxon>Salviinae</taxon>
        <taxon>Salvia</taxon>
        <taxon>Salvia subgen. Calosphace</taxon>
    </lineage>
</organism>
<feature type="domain" description="F-box" evidence="1">
    <location>
        <begin position="59"/>
        <end position="88"/>
    </location>
</feature>
<gene>
    <name evidence="3" type="ORF">AAHA92_00999</name>
</gene>
<evidence type="ECO:0000313" key="4">
    <source>
        <dbReference type="Proteomes" id="UP001567538"/>
    </source>
</evidence>
<dbReference type="InterPro" id="IPR001810">
    <property type="entry name" value="F-box_dom"/>
</dbReference>
<evidence type="ECO:0000313" key="3">
    <source>
        <dbReference type="EMBL" id="KAL1569529.1"/>
    </source>
</evidence>
<evidence type="ECO:0000259" key="2">
    <source>
        <dbReference type="Pfam" id="PF07734"/>
    </source>
</evidence>
<dbReference type="EMBL" id="JBEAFC010000001">
    <property type="protein sequence ID" value="KAL1569529.1"/>
    <property type="molecule type" value="Genomic_DNA"/>
</dbReference>
<dbReference type="Proteomes" id="UP001567538">
    <property type="component" value="Unassembled WGS sequence"/>
</dbReference>
<sequence length="391" mass="43718">MILYAINFSNFCVFVRYISLERIISTTWVLTTKMGNKRDSPPFLTSREKMELKDIMKDNLLHFLPAKSLLKFMSVSKDWNQWIKSPLLAFQQSIHFKKLSGFFAQKQHIDPTFITLDSSSSGVPMPSLAFLPEPVDILSSCSGLLACHGRDIHYICNPANKEWTTLPPPLLYHGAAAGTILAFEPSARNIEQSYHLICAVPILGCGDCSELRFELYNSSSGLWRVLETTLVGMVEDLSMIGSGFYMKGVAYWLTNAGMVIAFDVERELHEVIPIDMPPPQRISEGVLTQIGGELCYIGLRHLSGDRHEITIHGGMELSLQRLVEISIGEVSCRRFRVLPGFDGETVMILGEDWIYSYGIGDGVLEGKIRVGYESVSADKHLAYVNSLVELV</sequence>
<feature type="domain" description="F-box associated beta-propeller type 1" evidence="2">
    <location>
        <begin position="138"/>
        <end position="273"/>
    </location>
</feature>
<dbReference type="NCBIfam" id="TIGR01640">
    <property type="entry name" value="F_box_assoc_1"/>
    <property type="match status" value="1"/>
</dbReference>
<dbReference type="InterPro" id="IPR006527">
    <property type="entry name" value="F-box-assoc_dom_typ1"/>
</dbReference>
<dbReference type="InterPro" id="IPR036047">
    <property type="entry name" value="F-box-like_dom_sf"/>
</dbReference>
<comment type="caution">
    <text evidence="3">The sequence shown here is derived from an EMBL/GenBank/DDBJ whole genome shotgun (WGS) entry which is preliminary data.</text>
</comment>
<evidence type="ECO:0000259" key="1">
    <source>
        <dbReference type="Pfam" id="PF00646"/>
    </source>
</evidence>
<dbReference type="AlphaFoldDB" id="A0ABD1INV3"/>
<dbReference type="InterPro" id="IPR055290">
    <property type="entry name" value="At3g26010-like"/>
</dbReference>
<dbReference type="Pfam" id="PF00646">
    <property type="entry name" value="F-box"/>
    <property type="match status" value="1"/>
</dbReference>
<dbReference type="PANTHER" id="PTHR35546">
    <property type="entry name" value="F-BOX PROTEIN INTERACTION DOMAIN PROTEIN-RELATED"/>
    <property type="match status" value="1"/>
</dbReference>
<dbReference type="SUPFAM" id="SSF81383">
    <property type="entry name" value="F-box domain"/>
    <property type="match status" value="1"/>
</dbReference>